<protein>
    <submittedName>
        <fullName evidence="1">Uncharacterized protein</fullName>
    </submittedName>
</protein>
<evidence type="ECO:0000313" key="2">
    <source>
        <dbReference type="Proteomes" id="UP000237347"/>
    </source>
</evidence>
<proteinExistence type="predicted"/>
<gene>
    <name evidence="1" type="ORF">CFP56_007409</name>
</gene>
<reference evidence="1 2" key="1">
    <citation type="journal article" date="2018" name="Sci. Data">
        <title>The draft genome sequence of cork oak.</title>
        <authorList>
            <person name="Ramos A.M."/>
            <person name="Usie A."/>
            <person name="Barbosa P."/>
            <person name="Barros P.M."/>
            <person name="Capote T."/>
            <person name="Chaves I."/>
            <person name="Simoes F."/>
            <person name="Abreu I."/>
            <person name="Carrasquinho I."/>
            <person name="Faro C."/>
            <person name="Guimaraes J.B."/>
            <person name="Mendonca D."/>
            <person name="Nobrega F."/>
            <person name="Rodrigues L."/>
            <person name="Saibo N.J.M."/>
            <person name="Varela M.C."/>
            <person name="Egas C."/>
            <person name="Matos J."/>
            <person name="Miguel C.M."/>
            <person name="Oliveira M.M."/>
            <person name="Ricardo C.P."/>
            <person name="Goncalves S."/>
        </authorList>
    </citation>
    <scope>NUCLEOTIDE SEQUENCE [LARGE SCALE GENOMIC DNA]</scope>
    <source>
        <strain evidence="2">cv. HL8</strain>
    </source>
</reference>
<dbReference type="EMBL" id="PKMF04000149">
    <property type="protein sequence ID" value="KAK7846855.1"/>
    <property type="molecule type" value="Genomic_DNA"/>
</dbReference>
<dbReference type="AlphaFoldDB" id="A0AAW0L6G3"/>
<sequence length="207" mass="22432">MVDKYINPWIGAINSAMLKQNVGMGLMAASISHTQYPIPSLNKVMHFDLPFLQTLTEYFLSRPLLLHKLPQRKRPRHLHALHSVGTGRRRIQRLQQPNLPILIPLLLQRRLPGPRPRHGRRSEGQESRLANRERLDIGSLGVTVLELEGSAGEEVGDAGVAYDDGAAGVGGDDAVLDGLVVVGAAVRGFEGGVGLGIGRFGRGSLGF</sequence>
<keyword evidence="2" id="KW-1185">Reference proteome</keyword>
<dbReference type="Proteomes" id="UP000237347">
    <property type="component" value="Unassembled WGS sequence"/>
</dbReference>
<organism evidence="1 2">
    <name type="scientific">Quercus suber</name>
    <name type="common">Cork oak</name>
    <dbReference type="NCBI Taxonomy" id="58331"/>
    <lineage>
        <taxon>Eukaryota</taxon>
        <taxon>Viridiplantae</taxon>
        <taxon>Streptophyta</taxon>
        <taxon>Embryophyta</taxon>
        <taxon>Tracheophyta</taxon>
        <taxon>Spermatophyta</taxon>
        <taxon>Magnoliopsida</taxon>
        <taxon>eudicotyledons</taxon>
        <taxon>Gunneridae</taxon>
        <taxon>Pentapetalae</taxon>
        <taxon>rosids</taxon>
        <taxon>fabids</taxon>
        <taxon>Fagales</taxon>
        <taxon>Fagaceae</taxon>
        <taxon>Quercus</taxon>
    </lineage>
</organism>
<name>A0AAW0L6G3_QUESU</name>
<evidence type="ECO:0000313" key="1">
    <source>
        <dbReference type="EMBL" id="KAK7846855.1"/>
    </source>
</evidence>
<accession>A0AAW0L6G3</accession>
<comment type="caution">
    <text evidence="1">The sequence shown here is derived from an EMBL/GenBank/DDBJ whole genome shotgun (WGS) entry which is preliminary data.</text>
</comment>